<reference evidence="9 10" key="1">
    <citation type="submission" date="2019-07" db="EMBL/GenBank/DDBJ databases">
        <title>Genome sequencing of 100 strains of the haloalkaliphilic chemolithoautotrophic sulfur-oxidizing bacterium Thioalkalivibrio.</title>
        <authorList>
            <person name="Muyzer G."/>
        </authorList>
    </citation>
    <scope>NUCLEOTIDE SEQUENCE [LARGE SCALE GENOMIC DNA]</scope>
    <source>
        <strain evidence="9 10">ASO4-4</strain>
    </source>
</reference>
<feature type="transmembrane region" description="Helical" evidence="7">
    <location>
        <begin position="288"/>
        <end position="316"/>
    </location>
</feature>
<dbReference type="Gene3D" id="3.40.50.720">
    <property type="entry name" value="NAD(P)-binding Rossmann-like Domain"/>
    <property type="match status" value="1"/>
</dbReference>
<feature type="transmembrane region" description="Helical" evidence="7">
    <location>
        <begin position="78"/>
        <end position="103"/>
    </location>
</feature>
<evidence type="ECO:0000256" key="3">
    <source>
        <dbReference type="ARBA" id="ARBA00022679"/>
    </source>
</evidence>
<comment type="similarity">
    <text evidence="2">Belongs to the bacterial sugar transferase family.</text>
</comment>
<feature type="domain" description="Bacterial sugar transferase" evidence="8">
    <location>
        <begin position="286"/>
        <end position="475"/>
    </location>
</feature>
<feature type="transmembrane region" description="Helical" evidence="7">
    <location>
        <begin position="115"/>
        <end position="136"/>
    </location>
</feature>
<dbReference type="PANTHER" id="PTHR30576:SF10">
    <property type="entry name" value="SLL5057 PROTEIN"/>
    <property type="match status" value="1"/>
</dbReference>
<name>A0A562RGJ8_9BACT</name>
<evidence type="ECO:0000256" key="6">
    <source>
        <dbReference type="ARBA" id="ARBA00023136"/>
    </source>
</evidence>
<dbReference type="PANTHER" id="PTHR30576">
    <property type="entry name" value="COLANIC BIOSYNTHESIS UDP-GLUCOSE LIPID CARRIER TRANSFERASE"/>
    <property type="match status" value="1"/>
</dbReference>
<evidence type="ECO:0000313" key="10">
    <source>
        <dbReference type="Proteomes" id="UP000318307"/>
    </source>
</evidence>
<comment type="caution">
    <text evidence="9">The sequence shown here is derived from an EMBL/GenBank/DDBJ whole genome shotgun (WGS) entry which is preliminary data.</text>
</comment>
<evidence type="ECO:0000256" key="5">
    <source>
        <dbReference type="ARBA" id="ARBA00022989"/>
    </source>
</evidence>
<keyword evidence="3 9" id="KW-0808">Transferase</keyword>
<keyword evidence="6 7" id="KW-0472">Membrane</keyword>
<proteinExistence type="inferred from homology"/>
<comment type="subcellular location">
    <subcellularLocation>
        <location evidence="1">Membrane</location>
        <topology evidence="1">Multi-pass membrane protein</topology>
    </subcellularLocation>
</comment>
<evidence type="ECO:0000256" key="7">
    <source>
        <dbReference type="SAM" id="Phobius"/>
    </source>
</evidence>
<dbReference type="AlphaFoldDB" id="A0A562RGJ8"/>
<keyword evidence="10" id="KW-1185">Reference proteome</keyword>
<dbReference type="GO" id="GO:0016020">
    <property type="term" value="C:membrane"/>
    <property type="evidence" value="ECO:0007669"/>
    <property type="project" value="UniProtKB-SubCell"/>
</dbReference>
<keyword evidence="4 7" id="KW-0812">Transmembrane</keyword>
<dbReference type="GO" id="GO:0016780">
    <property type="term" value="F:phosphotransferase activity, for other substituted phosphate groups"/>
    <property type="evidence" value="ECO:0007669"/>
    <property type="project" value="TreeGrafter"/>
</dbReference>
<dbReference type="InterPro" id="IPR003362">
    <property type="entry name" value="Bact_transf"/>
</dbReference>
<evidence type="ECO:0000259" key="8">
    <source>
        <dbReference type="Pfam" id="PF02397"/>
    </source>
</evidence>
<evidence type="ECO:0000256" key="2">
    <source>
        <dbReference type="ARBA" id="ARBA00006464"/>
    </source>
</evidence>
<evidence type="ECO:0000256" key="4">
    <source>
        <dbReference type="ARBA" id="ARBA00022692"/>
    </source>
</evidence>
<evidence type="ECO:0000256" key="1">
    <source>
        <dbReference type="ARBA" id="ARBA00004141"/>
    </source>
</evidence>
<dbReference type="NCBIfam" id="TIGR03025">
    <property type="entry name" value="EPS_sugtrans"/>
    <property type="match status" value="1"/>
</dbReference>
<feature type="transmembrane region" description="Helical" evidence="7">
    <location>
        <begin position="12"/>
        <end position="29"/>
    </location>
</feature>
<sequence length="480" mass="55490">MLRENARAFNGLHRLTDLFLTALAFGIAYLLKIAPSSGVLGGLSRNPDYGMVFFIILAIWYLVFDLNNNYAPFRERNLLSILLNLYKSILFSFMVFSLVIYLLKIEHLSRSLMLIFLALNVGILTLSKVSVFYTLARIRRKGYNYKNILVVGSRTRAEKFIRSVLDKKDAGYRISGCLDTDHSYMGKQVVGNICVTGCIEDLKNILENEVVDELVFAMPLKKIDNADAYIAMAEDMGVKCRIIPDWQLHYLMYKPDTATIRFETFLGTPSMALHMITNNDRLLVYKYFFDYVFCLVAFALLLPFFILTAAAIKLFSKGPVFYKQKRIGLHGRVFEVYKFRTMVVDADKMLEQLKDLNEADGPAFKIRKDPRVIPWVGTFLRKTSLDELPQIINILRGEMSLVGPRPPLPNEVAEYEIWQRRRLSMKPGLTCIWQIAPERNDIRFDEWMKMDLHYIDNWSMWLDFTLIFRTIKSVLTGAGR</sequence>
<gene>
    <name evidence="9" type="ORF">LZ24_02569</name>
</gene>
<organism evidence="9 10">
    <name type="scientific">Desulfobotulus alkaliphilus</name>
    <dbReference type="NCBI Taxonomy" id="622671"/>
    <lineage>
        <taxon>Bacteria</taxon>
        <taxon>Pseudomonadati</taxon>
        <taxon>Thermodesulfobacteriota</taxon>
        <taxon>Desulfobacteria</taxon>
        <taxon>Desulfobacterales</taxon>
        <taxon>Desulfobacteraceae</taxon>
        <taxon>Desulfobotulus</taxon>
    </lineage>
</organism>
<keyword evidence="5 7" id="KW-1133">Transmembrane helix</keyword>
<dbReference type="RefSeq" id="WP_186443126.1">
    <property type="nucleotide sequence ID" value="NZ_VLLC01000022.1"/>
</dbReference>
<dbReference type="EMBL" id="VLLC01000022">
    <property type="protein sequence ID" value="TWI68195.1"/>
    <property type="molecule type" value="Genomic_DNA"/>
</dbReference>
<feature type="transmembrane region" description="Helical" evidence="7">
    <location>
        <begin position="49"/>
        <end position="66"/>
    </location>
</feature>
<dbReference type="Proteomes" id="UP000318307">
    <property type="component" value="Unassembled WGS sequence"/>
</dbReference>
<protein>
    <submittedName>
        <fullName evidence="9">Exopolysaccharide biosynthesis polyprenyl glycosylphosphotransferase</fullName>
    </submittedName>
</protein>
<dbReference type="Pfam" id="PF13727">
    <property type="entry name" value="CoA_binding_3"/>
    <property type="match status" value="1"/>
</dbReference>
<dbReference type="Pfam" id="PF02397">
    <property type="entry name" value="Bac_transf"/>
    <property type="match status" value="1"/>
</dbReference>
<accession>A0A562RGJ8</accession>
<evidence type="ECO:0000313" key="9">
    <source>
        <dbReference type="EMBL" id="TWI68195.1"/>
    </source>
</evidence>
<dbReference type="InterPro" id="IPR017475">
    <property type="entry name" value="EPS_sugar_tfrase"/>
</dbReference>